<name>A0A8S1WFI0_PAROT</name>
<protein>
    <recommendedName>
        <fullName evidence="4">Transmembrane protein</fullName>
    </recommendedName>
</protein>
<dbReference type="Proteomes" id="UP000683925">
    <property type="component" value="Unassembled WGS sequence"/>
</dbReference>
<keyword evidence="1" id="KW-0472">Membrane</keyword>
<keyword evidence="1" id="KW-0812">Transmembrane</keyword>
<feature type="transmembrane region" description="Helical" evidence="1">
    <location>
        <begin position="62"/>
        <end position="81"/>
    </location>
</feature>
<reference evidence="2" key="1">
    <citation type="submission" date="2021-01" db="EMBL/GenBank/DDBJ databases">
        <authorList>
            <consortium name="Genoscope - CEA"/>
            <person name="William W."/>
        </authorList>
    </citation>
    <scope>NUCLEOTIDE SEQUENCE</scope>
</reference>
<keyword evidence="1" id="KW-1133">Transmembrane helix</keyword>
<proteinExistence type="predicted"/>
<comment type="caution">
    <text evidence="2">The sequence shown here is derived from an EMBL/GenBank/DDBJ whole genome shotgun (WGS) entry which is preliminary data.</text>
</comment>
<dbReference type="EMBL" id="CAJJDP010000089">
    <property type="protein sequence ID" value="CAD8187340.1"/>
    <property type="molecule type" value="Genomic_DNA"/>
</dbReference>
<sequence>MHFQRIQVLTQNSQLRIILKIEWMQQKQQILKFSFLQTLMYQFKNKRCKKIGKRMDFNKKNIVFVLLNLLNIGTIAVELMYSNSQYNVSLNKPIAFLCIDLSALRYIIKYLFVQLLDQVHGIIINSLQQRNLIIGKKKVQNLFARSILIEIFDCVFLQIFRQLNFSKHPQVCFVANCFA</sequence>
<keyword evidence="3" id="KW-1185">Reference proteome</keyword>
<evidence type="ECO:0000256" key="1">
    <source>
        <dbReference type="SAM" id="Phobius"/>
    </source>
</evidence>
<accession>A0A8S1WFI0</accession>
<organism evidence="2 3">
    <name type="scientific">Paramecium octaurelia</name>
    <dbReference type="NCBI Taxonomy" id="43137"/>
    <lineage>
        <taxon>Eukaryota</taxon>
        <taxon>Sar</taxon>
        <taxon>Alveolata</taxon>
        <taxon>Ciliophora</taxon>
        <taxon>Intramacronucleata</taxon>
        <taxon>Oligohymenophorea</taxon>
        <taxon>Peniculida</taxon>
        <taxon>Parameciidae</taxon>
        <taxon>Paramecium</taxon>
    </lineage>
</organism>
<evidence type="ECO:0000313" key="2">
    <source>
        <dbReference type="EMBL" id="CAD8187340.1"/>
    </source>
</evidence>
<dbReference type="AlphaFoldDB" id="A0A8S1WFI0"/>
<evidence type="ECO:0008006" key="4">
    <source>
        <dbReference type="Google" id="ProtNLM"/>
    </source>
</evidence>
<gene>
    <name evidence="2" type="ORF">POCTA_138.1.T0900043</name>
</gene>
<evidence type="ECO:0000313" key="3">
    <source>
        <dbReference type="Proteomes" id="UP000683925"/>
    </source>
</evidence>